<dbReference type="Proteomes" id="UP001385499">
    <property type="component" value="Unassembled WGS sequence"/>
</dbReference>
<dbReference type="SUPFAM" id="SSF51735">
    <property type="entry name" value="NAD(P)-binding Rossmann-fold domains"/>
    <property type="match status" value="1"/>
</dbReference>
<dbReference type="Gene3D" id="3.40.50.720">
    <property type="entry name" value="NAD(P)-binding Rossmann-like Domain"/>
    <property type="match status" value="1"/>
</dbReference>
<dbReference type="PANTHER" id="PTHR45458">
    <property type="entry name" value="SHORT-CHAIN DEHYDROGENASE/REDUCTASE SDR"/>
    <property type="match status" value="1"/>
</dbReference>
<dbReference type="EMBL" id="JBAKIA010000004">
    <property type="protein sequence ID" value="MEJ8474119.1"/>
    <property type="molecule type" value="Genomic_DNA"/>
</dbReference>
<dbReference type="PANTHER" id="PTHR45458:SF1">
    <property type="entry name" value="SHORT CHAIN DEHYDROGENASE"/>
    <property type="match status" value="1"/>
</dbReference>
<comment type="caution">
    <text evidence="2">The sequence shown here is derived from an EMBL/GenBank/DDBJ whole genome shotgun (WGS) entry which is preliminary data.</text>
</comment>
<dbReference type="RefSeq" id="WP_340273827.1">
    <property type="nucleotide sequence ID" value="NZ_JBAKIA010000004.1"/>
</dbReference>
<reference evidence="2 3" key="1">
    <citation type="submission" date="2024-02" db="EMBL/GenBank/DDBJ databases">
        <title>Roseibium algae sp. nov., isolated from marine alga (Grateloupia sp.), showing potential in myo-inositol conversion.</title>
        <authorList>
            <person name="Wang Y."/>
        </authorList>
    </citation>
    <scope>NUCLEOTIDE SEQUENCE [LARGE SCALE GENOMIC DNA]</scope>
    <source>
        <strain evidence="2 3">H3510</strain>
    </source>
</reference>
<protein>
    <submittedName>
        <fullName evidence="2">SDR family NAD(P)-dependent oxidoreductase</fullName>
    </submittedName>
</protein>
<dbReference type="InterPro" id="IPR002347">
    <property type="entry name" value="SDR_fam"/>
</dbReference>
<dbReference type="InterPro" id="IPR052184">
    <property type="entry name" value="SDR_enzymes"/>
</dbReference>
<dbReference type="Pfam" id="PF00106">
    <property type="entry name" value="adh_short"/>
    <property type="match status" value="1"/>
</dbReference>
<evidence type="ECO:0000256" key="1">
    <source>
        <dbReference type="RuleBase" id="RU000363"/>
    </source>
</evidence>
<dbReference type="PRINTS" id="PR00080">
    <property type="entry name" value="SDRFAMILY"/>
</dbReference>
<keyword evidence="3" id="KW-1185">Reference proteome</keyword>
<dbReference type="InterPro" id="IPR036291">
    <property type="entry name" value="NAD(P)-bd_dom_sf"/>
</dbReference>
<evidence type="ECO:0000313" key="3">
    <source>
        <dbReference type="Proteomes" id="UP001385499"/>
    </source>
</evidence>
<comment type="similarity">
    <text evidence="1">Belongs to the short-chain dehydrogenases/reductases (SDR) family.</text>
</comment>
<sequence>MTAILITGANRGIGLELAKSALDKGWTVYGSARTAEQGDEMARYHPGILPLIFDVTDRAAIAEAAACLEEPIDILINNAGIIGPDRQSTLDMDFDGFAQTLAVNTLAPLAVAQAFLPHLKKSAAARILTVSSQMAWMGYSKSDRIAYRASKSAVNKVMQGLSADLEADSVSVCLIDPGWVQTDMGGAEADNPASDVAKGIIAIADTLTISGTGKFFKWTGDERPF</sequence>
<accession>A0ABU8TIY2</accession>
<dbReference type="PRINTS" id="PR00081">
    <property type="entry name" value="GDHRDH"/>
</dbReference>
<organism evidence="2 3">
    <name type="scientific">Roseibium algae</name>
    <dbReference type="NCBI Taxonomy" id="3123038"/>
    <lineage>
        <taxon>Bacteria</taxon>
        <taxon>Pseudomonadati</taxon>
        <taxon>Pseudomonadota</taxon>
        <taxon>Alphaproteobacteria</taxon>
        <taxon>Hyphomicrobiales</taxon>
        <taxon>Stappiaceae</taxon>
        <taxon>Roseibium</taxon>
    </lineage>
</organism>
<name>A0ABU8TIY2_9HYPH</name>
<proteinExistence type="inferred from homology"/>
<evidence type="ECO:0000313" key="2">
    <source>
        <dbReference type="EMBL" id="MEJ8474119.1"/>
    </source>
</evidence>
<gene>
    <name evidence="2" type="ORF">V6575_08455</name>
</gene>